<organism evidence="1">
    <name type="scientific">Oryza barthii</name>
    <dbReference type="NCBI Taxonomy" id="65489"/>
    <lineage>
        <taxon>Eukaryota</taxon>
        <taxon>Viridiplantae</taxon>
        <taxon>Streptophyta</taxon>
        <taxon>Embryophyta</taxon>
        <taxon>Tracheophyta</taxon>
        <taxon>Spermatophyta</taxon>
        <taxon>Magnoliopsida</taxon>
        <taxon>Liliopsida</taxon>
        <taxon>Poales</taxon>
        <taxon>Poaceae</taxon>
        <taxon>BOP clade</taxon>
        <taxon>Oryzoideae</taxon>
        <taxon>Oryzeae</taxon>
        <taxon>Oryzinae</taxon>
        <taxon>Oryza</taxon>
    </lineage>
</organism>
<dbReference type="AlphaFoldDB" id="A0A0D3GGQ5"/>
<protein>
    <submittedName>
        <fullName evidence="1">Uncharacterized protein</fullName>
    </submittedName>
</protein>
<evidence type="ECO:0000313" key="1">
    <source>
        <dbReference type="EnsemblPlants" id="OBART06G15130.1"/>
    </source>
</evidence>
<proteinExistence type="predicted"/>
<dbReference type="Gramene" id="OBART06G15130.1">
    <property type="protein sequence ID" value="OBART06G15130.1"/>
    <property type="gene ID" value="OBART06G15130"/>
</dbReference>
<sequence>MVGEEESTKEPYSVMHESQLVLTFAAFRGRCSPATASTSLACPNASVIYRFVYCSSSPSECHW</sequence>
<dbReference type="EnsemblPlants" id="OBART06G15130.1">
    <property type="protein sequence ID" value="OBART06G15130.1"/>
    <property type="gene ID" value="OBART06G15130"/>
</dbReference>
<dbReference type="HOGENOM" id="CLU_2889344_0_0_1"/>
<name>A0A0D3GGQ5_9ORYZ</name>
<dbReference type="Proteomes" id="UP000026960">
    <property type="component" value="Chromosome 6"/>
</dbReference>
<accession>A0A0D3GGQ5</accession>
<dbReference type="STRING" id="65489.A0A0D3GGQ5"/>
<reference evidence="1" key="2">
    <citation type="submission" date="2015-03" db="UniProtKB">
        <authorList>
            <consortium name="EnsemblPlants"/>
        </authorList>
    </citation>
    <scope>IDENTIFICATION</scope>
</reference>
<keyword evidence="2" id="KW-1185">Reference proteome</keyword>
<reference evidence="1" key="1">
    <citation type="journal article" date="2009" name="Rice">
        <title>De Novo Next Generation Sequencing of Plant Genomes.</title>
        <authorList>
            <person name="Rounsley S."/>
            <person name="Marri P.R."/>
            <person name="Yu Y."/>
            <person name="He R."/>
            <person name="Sisneros N."/>
            <person name="Goicoechea J.L."/>
            <person name="Lee S.J."/>
            <person name="Angelova A."/>
            <person name="Kudrna D."/>
            <person name="Luo M."/>
            <person name="Affourtit J."/>
            <person name="Desany B."/>
            <person name="Knight J."/>
            <person name="Niazi F."/>
            <person name="Egholm M."/>
            <person name="Wing R.A."/>
        </authorList>
    </citation>
    <scope>NUCLEOTIDE SEQUENCE [LARGE SCALE GENOMIC DNA]</scope>
    <source>
        <strain evidence="1">cv. IRGC 105608</strain>
    </source>
</reference>
<evidence type="ECO:0000313" key="2">
    <source>
        <dbReference type="Proteomes" id="UP000026960"/>
    </source>
</evidence>
<dbReference type="PaxDb" id="65489-OBART06G15130.1"/>